<protein>
    <submittedName>
        <fullName evidence="2">PEP-CTERM sorting domain-containing protein</fullName>
    </submittedName>
</protein>
<gene>
    <name evidence="2" type="ORF">WKV53_01820</name>
</gene>
<reference evidence="2 3" key="1">
    <citation type="submission" date="2024-04" db="EMBL/GenBank/DDBJ databases">
        <title>Luteolibacter sp. isolated from soil.</title>
        <authorList>
            <person name="An J."/>
        </authorList>
    </citation>
    <scope>NUCLEOTIDE SEQUENCE [LARGE SCALE GENOMIC DNA]</scope>
    <source>
        <strain evidence="2 3">Y139</strain>
    </source>
</reference>
<dbReference type="Proteomes" id="UP001371305">
    <property type="component" value="Unassembled WGS sequence"/>
</dbReference>
<feature type="chain" id="PRO_5045963108" evidence="1">
    <location>
        <begin position="23"/>
        <end position="256"/>
    </location>
</feature>
<feature type="signal peptide" evidence="1">
    <location>
        <begin position="1"/>
        <end position="22"/>
    </location>
</feature>
<dbReference type="NCBIfam" id="TIGR02595">
    <property type="entry name" value="PEP_CTERM"/>
    <property type="match status" value="1"/>
</dbReference>
<name>A0ABU9AND8_9BACT</name>
<evidence type="ECO:0000256" key="1">
    <source>
        <dbReference type="SAM" id="SignalP"/>
    </source>
</evidence>
<organism evidence="2 3">
    <name type="scientific">Luteolibacter soli</name>
    <dbReference type="NCBI Taxonomy" id="3135280"/>
    <lineage>
        <taxon>Bacteria</taxon>
        <taxon>Pseudomonadati</taxon>
        <taxon>Verrucomicrobiota</taxon>
        <taxon>Verrucomicrobiia</taxon>
        <taxon>Verrucomicrobiales</taxon>
        <taxon>Verrucomicrobiaceae</taxon>
        <taxon>Luteolibacter</taxon>
    </lineage>
</organism>
<sequence>MKTPLRPTFTALALLLAPCGAATIVQTFESGEDTSNWGSSWNGGAVTTTFLSPGLGGESAGSGTSASQSFSRTFRNNTAGLDVTSPYTISAYVQVNAFDGPSGGDFEIIDGSFGSANAANLGIRTETVSPGVFIFHWQAKNGGVWNDLGITMDLGAIYEFELGVDTLGFDYSATVRRVTAGGIVLESAGLSNLAFDSNVISNGQNGELRFYIQAAAGGTDALVDNINIQSVPEPSAPVLVLGGSLMLFRRRRSSAT</sequence>
<evidence type="ECO:0000313" key="3">
    <source>
        <dbReference type="Proteomes" id="UP001371305"/>
    </source>
</evidence>
<evidence type="ECO:0000313" key="2">
    <source>
        <dbReference type="EMBL" id="MEK7949212.1"/>
    </source>
</evidence>
<comment type="caution">
    <text evidence="2">The sequence shown here is derived from an EMBL/GenBank/DDBJ whole genome shotgun (WGS) entry which is preliminary data.</text>
</comment>
<keyword evidence="1" id="KW-0732">Signal</keyword>
<dbReference type="RefSeq" id="WP_341402632.1">
    <property type="nucleotide sequence ID" value="NZ_JBBUKT010000001.1"/>
</dbReference>
<keyword evidence="3" id="KW-1185">Reference proteome</keyword>
<dbReference type="EMBL" id="JBBUKT010000001">
    <property type="protein sequence ID" value="MEK7949212.1"/>
    <property type="molecule type" value="Genomic_DNA"/>
</dbReference>
<dbReference type="InterPro" id="IPR013424">
    <property type="entry name" value="Ice-binding_C"/>
</dbReference>
<accession>A0ABU9AND8</accession>
<proteinExistence type="predicted"/>